<keyword evidence="2" id="KW-0472">Membrane</keyword>
<proteinExistence type="predicted"/>
<accession>A0A3S0QBS4</accession>
<dbReference type="InterPro" id="IPR011853">
    <property type="entry name" value="TRAP_DctM-Dct_fused"/>
</dbReference>
<dbReference type="GO" id="GO:0005886">
    <property type="term" value="C:plasma membrane"/>
    <property type="evidence" value="ECO:0007669"/>
    <property type="project" value="UniProtKB-SubCell"/>
</dbReference>
<dbReference type="NCBIfam" id="TIGR02123">
    <property type="entry name" value="TRAP_fused"/>
    <property type="match status" value="1"/>
</dbReference>
<dbReference type="RefSeq" id="WP_126575515.1">
    <property type="nucleotide sequence ID" value="NZ_RXZH01000009.1"/>
</dbReference>
<protein>
    <submittedName>
        <fullName evidence="4">TRAP transporter fused permease subunit</fullName>
    </submittedName>
</protein>
<dbReference type="PANTHER" id="PTHR43849">
    <property type="entry name" value="BLL3936 PROTEIN"/>
    <property type="match status" value="1"/>
</dbReference>
<name>A0A3S0QBS4_9VIBR</name>
<keyword evidence="1" id="KW-0813">Transport</keyword>
<keyword evidence="1" id="KW-1003">Cell membrane</keyword>
<dbReference type="Proteomes" id="UP000268973">
    <property type="component" value="Unassembled WGS sequence"/>
</dbReference>
<feature type="transmembrane region" description="Helical" evidence="2">
    <location>
        <begin position="643"/>
        <end position="664"/>
    </location>
</feature>
<feature type="transmembrane region" description="Helical" evidence="2">
    <location>
        <begin position="465"/>
        <end position="487"/>
    </location>
</feature>
<reference evidence="4 5" key="1">
    <citation type="submission" date="2018-12" db="EMBL/GenBank/DDBJ databases">
        <title>Vibrio sp. isolated from China Sea.</title>
        <authorList>
            <person name="Li Y."/>
        </authorList>
    </citation>
    <scope>NUCLEOTIDE SEQUENCE [LARGE SCALE GENOMIC DNA]</scope>
    <source>
        <strain evidence="4 5">BEI207</strain>
    </source>
</reference>
<dbReference type="OrthoDB" id="9759894at2"/>
<organism evidence="4 5">
    <name type="scientific">Vibrio aquaticus</name>
    <dbReference type="NCBI Taxonomy" id="2496559"/>
    <lineage>
        <taxon>Bacteria</taxon>
        <taxon>Pseudomonadati</taxon>
        <taxon>Pseudomonadota</taxon>
        <taxon>Gammaproteobacteria</taxon>
        <taxon>Vibrionales</taxon>
        <taxon>Vibrionaceae</taxon>
        <taxon>Vibrio</taxon>
    </lineage>
</organism>
<feature type="transmembrane region" description="Helical" evidence="2">
    <location>
        <begin position="552"/>
        <end position="570"/>
    </location>
</feature>
<feature type="transmembrane region" description="Helical" evidence="2">
    <location>
        <begin position="96"/>
        <end position="115"/>
    </location>
</feature>
<dbReference type="InterPro" id="IPR021814">
    <property type="entry name" value="DUF3394"/>
</dbReference>
<keyword evidence="1" id="KW-0997">Cell inner membrane</keyword>
<feature type="transmembrane region" description="Helical" evidence="2">
    <location>
        <begin position="608"/>
        <end position="631"/>
    </location>
</feature>
<sequence length="859" mass="92214">MSKTTSPSQDVQDMVAQADTGARAPQGISGRILWFVPLCWSLFQLWYASPLPFIFDFAVLNDTEARSIHLMFAVFLAFTAYPALKNSPRDRIPAIDWLLALAGSFSAAYIYIFYTELAGRSGAPTTLDIVIAVTGMVLLLEATRRALGPPLMVVAAVFLLYTFGGPHMPDVIAHKGASLNKAMSHLWLTTEGVFGVALGVSTSFVFLFVLFGAMLERAGAGAYFIKVAFSLLGHMKGGPAKAAVVASGLSGLVSGSSIANVVTTGTFTIPLMKRVGFPGTKAGAVEVAASTNGQLTPPIMGAAAFLMVEYVGISYVEVIKAAILPALISYIALIYIVHLEACKAGMTGLPRRHTPKLIHSLLSFTGTILGLCVISAAVYYGVGWTKDVFGDAATPIVTVALLVAYVALVNISAKYAKEGAMEIDAELTEVPDPGPTIKSGLHFLLPIVVLVWCLTVERFSPGLSAFWATVFMIFILITQRPLIAILSKEGSIAEQTKAGFIDLAESLVSGARNMIGIGVATAAAGTVVGVVTLTGIGLVMTDFVEFISGGNIILMLLFTAVISLILGMGLPTTANYIVVSTLMAPVIVTLGAQSGLIIPLIAVHLFVFYFGILADDTPPVGLAAFAAAAIAKSDPIRTGIQGFTYDIRTAILPFMFIFNTQLLLMGIDSIWHLMLTIISSVIAMLIFSAATQGWWFTKNKWWETVALLVLTFTFFRPGFWWDQIYPAKVLHPGTEIVQITDQLKVGEEVELLVAGENLEGDYISKTVRLPFDDRAEGGEERISSMGLMLNDANGRMLVDMVEFGSPAEAAGVDFDWEIRSVVVDADRPMKEWVFVPALILLIGLAMNQRRRARKDEMSA</sequence>
<evidence type="ECO:0000259" key="3">
    <source>
        <dbReference type="Pfam" id="PF06808"/>
    </source>
</evidence>
<dbReference type="AlphaFoldDB" id="A0A3S0QBS4"/>
<feature type="transmembrane region" description="Helical" evidence="2">
    <location>
        <begin position="32"/>
        <end position="55"/>
    </location>
</feature>
<feature type="transmembrane region" description="Helical" evidence="2">
    <location>
        <begin position="361"/>
        <end position="380"/>
    </location>
</feature>
<dbReference type="Pfam" id="PF11874">
    <property type="entry name" value="DUF3394"/>
    <property type="match status" value="1"/>
</dbReference>
<keyword evidence="2" id="KW-0812">Transmembrane</keyword>
<feature type="transmembrane region" description="Helical" evidence="2">
    <location>
        <begin position="67"/>
        <end position="84"/>
    </location>
</feature>
<feature type="transmembrane region" description="Helical" evidence="2">
    <location>
        <begin position="147"/>
        <end position="164"/>
    </location>
</feature>
<feature type="transmembrane region" description="Helical" evidence="2">
    <location>
        <begin position="392"/>
        <end position="411"/>
    </location>
</feature>
<comment type="caution">
    <text evidence="4">The sequence shown here is derived from an EMBL/GenBank/DDBJ whole genome shotgun (WGS) entry which is preliminary data.</text>
</comment>
<evidence type="ECO:0000313" key="5">
    <source>
        <dbReference type="Proteomes" id="UP000268973"/>
    </source>
</evidence>
<dbReference type="PANTHER" id="PTHR43849:SF2">
    <property type="entry name" value="BLL3936 PROTEIN"/>
    <property type="match status" value="1"/>
</dbReference>
<feature type="transmembrane region" description="Helical" evidence="2">
    <location>
        <begin position="193"/>
        <end position="215"/>
    </location>
</feature>
<feature type="transmembrane region" description="Helical" evidence="2">
    <location>
        <begin position="670"/>
        <end position="689"/>
    </location>
</feature>
<feature type="transmembrane region" description="Helical" evidence="2">
    <location>
        <begin position="701"/>
        <end position="721"/>
    </location>
</feature>
<gene>
    <name evidence="4" type="ORF">EJ063_16925</name>
</gene>
<comment type="subcellular location">
    <subcellularLocation>
        <location evidence="1">Cell inner membrane</location>
        <topology evidence="1">Multi-pass membrane protein</topology>
    </subcellularLocation>
</comment>
<evidence type="ECO:0000256" key="1">
    <source>
        <dbReference type="RuleBase" id="RU369079"/>
    </source>
</evidence>
<keyword evidence="2" id="KW-1133">Transmembrane helix</keyword>
<evidence type="ECO:0000313" key="4">
    <source>
        <dbReference type="EMBL" id="RTZ14334.1"/>
    </source>
</evidence>
<evidence type="ECO:0000256" key="2">
    <source>
        <dbReference type="SAM" id="Phobius"/>
    </source>
</evidence>
<dbReference type="Pfam" id="PF06808">
    <property type="entry name" value="DctM"/>
    <property type="match status" value="1"/>
</dbReference>
<comment type="function">
    <text evidence="1">Part of the tripartite ATP-independent periplasmic (TRAP) transport system.</text>
</comment>
<dbReference type="EMBL" id="RXZH01000009">
    <property type="protein sequence ID" value="RTZ14334.1"/>
    <property type="molecule type" value="Genomic_DNA"/>
</dbReference>
<feature type="transmembrane region" description="Helical" evidence="2">
    <location>
        <begin position="582"/>
        <end position="602"/>
    </location>
</feature>
<feature type="transmembrane region" description="Helical" evidence="2">
    <location>
        <begin position="322"/>
        <end position="341"/>
    </location>
</feature>
<dbReference type="GO" id="GO:0022857">
    <property type="term" value="F:transmembrane transporter activity"/>
    <property type="evidence" value="ECO:0007669"/>
    <property type="project" value="UniProtKB-UniRule"/>
</dbReference>
<keyword evidence="5" id="KW-1185">Reference proteome</keyword>
<feature type="transmembrane region" description="Helical" evidence="2">
    <location>
        <begin position="121"/>
        <end position="140"/>
    </location>
</feature>
<feature type="transmembrane region" description="Helical" evidence="2">
    <location>
        <begin position="515"/>
        <end position="540"/>
    </location>
</feature>
<feature type="domain" description="TRAP C4-dicarboxylate transport system permease DctM subunit" evidence="3">
    <location>
        <begin position="135"/>
        <end position="666"/>
    </location>
</feature>
<dbReference type="InterPro" id="IPR010656">
    <property type="entry name" value="DctM"/>
</dbReference>